<keyword evidence="5" id="KW-0233">DNA recombination</keyword>
<dbReference type="PANTHER" id="PTHR30349:SF41">
    <property type="entry name" value="INTEGRASE_RECOMBINASE PROTEIN MJ0367-RELATED"/>
    <property type="match status" value="1"/>
</dbReference>
<keyword evidence="11" id="KW-1185">Reference proteome</keyword>
<dbReference type="Pfam" id="PF14659">
    <property type="entry name" value="Phage_int_SAM_3"/>
    <property type="match status" value="1"/>
</dbReference>
<keyword evidence="3" id="KW-0229">DNA integration</keyword>
<dbReference type="InterPro" id="IPR004107">
    <property type="entry name" value="Integrase_SAM-like_N"/>
</dbReference>
<dbReference type="GeneID" id="98660779"/>
<dbReference type="PANTHER" id="PTHR30349">
    <property type="entry name" value="PHAGE INTEGRASE-RELATED"/>
    <property type="match status" value="1"/>
</dbReference>
<dbReference type="InterPro" id="IPR002104">
    <property type="entry name" value="Integrase_catalytic"/>
</dbReference>
<evidence type="ECO:0000256" key="2">
    <source>
        <dbReference type="ARBA" id="ARBA00008857"/>
    </source>
</evidence>
<organism evidence="10 11">
    <name type="scientific">Agathobaculum butyriciproducens</name>
    <dbReference type="NCBI Taxonomy" id="1628085"/>
    <lineage>
        <taxon>Bacteria</taxon>
        <taxon>Bacillati</taxon>
        <taxon>Bacillota</taxon>
        <taxon>Clostridia</taxon>
        <taxon>Eubacteriales</taxon>
        <taxon>Butyricicoccaceae</taxon>
        <taxon>Agathobaculum</taxon>
    </lineage>
</organism>
<evidence type="ECO:0000256" key="3">
    <source>
        <dbReference type="ARBA" id="ARBA00022908"/>
    </source>
</evidence>
<evidence type="ECO:0000259" key="8">
    <source>
        <dbReference type="PROSITE" id="PS51898"/>
    </source>
</evidence>
<dbReference type="PROSITE" id="PS51898">
    <property type="entry name" value="TYR_RECOMBINASE"/>
    <property type="match status" value="1"/>
</dbReference>
<dbReference type="InterPro" id="IPR010998">
    <property type="entry name" value="Integrase_recombinase_N"/>
</dbReference>
<dbReference type="InterPro" id="IPR044068">
    <property type="entry name" value="CB"/>
</dbReference>
<evidence type="ECO:0000256" key="1">
    <source>
        <dbReference type="ARBA" id="ARBA00003283"/>
    </source>
</evidence>
<dbReference type="GO" id="GO:0003677">
    <property type="term" value="F:DNA binding"/>
    <property type="evidence" value="ECO:0007669"/>
    <property type="project" value="UniProtKB-UniRule"/>
</dbReference>
<comment type="similarity">
    <text evidence="2">Belongs to the 'phage' integrase family.</text>
</comment>
<dbReference type="SUPFAM" id="SSF56349">
    <property type="entry name" value="DNA breaking-rejoining enzymes"/>
    <property type="match status" value="1"/>
</dbReference>
<evidence type="ECO:0000259" key="9">
    <source>
        <dbReference type="PROSITE" id="PS51900"/>
    </source>
</evidence>
<feature type="domain" description="Core-binding (CB)" evidence="9">
    <location>
        <begin position="75"/>
        <end position="159"/>
    </location>
</feature>
<dbReference type="EMBL" id="JAJEPX010000030">
    <property type="protein sequence ID" value="MCC2177363.1"/>
    <property type="molecule type" value="Genomic_DNA"/>
</dbReference>
<dbReference type="PROSITE" id="PS51900">
    <property type="entry name" value="CB"/>
    <property type="match status" value="1"/>
</dbReference>
<dbReference type="GO" id="GO:0015074">
    <property type="term" value="P:DNA integration"/>
    <property type="evidence" value="ECO:0007669"/>
    <property type="project" value="UniProtKB-KW"/>
</dbReference>
<sequence>MNNNKKTKKKRHNGEGSIRQKPNGRYEVRISGRDMETGKSTRISKYADTLDEAVDIQHALSVAMVQTPQYLQNNTTVGEWLDNWLTTYMQHTLKQSTYKSYETYVRKHFKPSLGTIKLKELTPRTLQIFYNYKQEQENLSPKTISNLNMCLHKALAQAQSEGLILSNPSGSVSLPPLIKPHIEVLTREQQARLVQASYQFRYGVFVRMTLVTGLRLGEVVGLRWCDIDFYTNMLHVNQTLNRLQRYDDDEADSKTEIVTQTPKSQNSIRSIPMLPELVMDLQNWRTVQMQDAAAMGTSYFDSGLIATQENGLYVEPRLMREYYQKMLAAANLPNYNFHALRHTFATRAMEQGMDAKTLSILLGHYSVGFTLDTYAHVLTDQKWTAMQTMANMYNMEPPLRQPIQFF</sequence>
<dbReference type="RefSeq" id="WP_227600932.1">
    <property type="nucleotide sequence ID" value="NZ_JAJEPX010000030.1"/>
</dbReference>
<comment type="function">
    <text evidence="1">Site-specific tyrosine recombinase, which acts by catalyzing the cutting and rejoining of the recombining DNA molecules.</text>
</comment>
<evidence type="ECO:0000256" key="4">
    <source>
        <dbReference type="ARBA" id="ARBA00023125"/>
    </source>
</evidence>
<feature type="compositionally biased region" description="Basic residues" evidence="7">
    <location>
        <begin position="1"/>
        <end position="12"/>
    </location>
</feature>
<protein>
    <submittedName>
        <fullName evidence="10">Tyrosine-type recombinase/integrase</fullName>
    </submittedName>
</protein>
<dbReference type="Pfam" id="PF00589">
    <property type="entry name" value="Phage_integrase"/>
    <property type="match status" value="1"/>
</dbReference>
<dbReference type="InterPro" id="IPR011010">
    <property type="entry name" value="DNA_brk_join_enz"/>
</dbReference>
<name>A0AAW4W317_9FIRM</name>
<proteinExistence type="inferred from homology"/>
<evidence type="ECO:0000313" key="11">
    <source>
        <dbReference type="Proteomes" id="UP001298753"/>
    </source>
</evidence>
<evidence type="ECO:0000256" key="5">
    <source>
        <dbReference type="ARBA" id="ARBA00023172"/>
    </source>
</evidence>
<gene>
    <name evidence="10" type="ORF">LKD22_09550</name>
</gene>
<keyword evidence="4 6" id="KW-0238">DNA-binding</keyword>
<dbReference type="GO" id="GO:0006310">
    <property type="term" value="P:DNA recombination"/>
    <property type="evidence" value="ECO:0007669"/>
    <property type="project" value="UniProtKB-KW"/>
</dbReference>
<comment type="caution">
    <text evidence="10">The sequence shown here is derived from an EMBL/GenBank/DDBJ whole genome shotgun (WGS) entry which is preliminary data.</text>
</comment>
<dbReference type="Proteomes" id="UP001298753">
    <property type="component" value="Unassembled WGS sequence"/>
</dbReference>
<evidence type="ECO:0000313" key="10">
    <source>
        <dbReference type="EMBL" id="MCC2177363.1"/>
    </source>
</evidence>
<dbReference type="Gene3D" id="1.10.150.130">
    <property type="match status" value="1"/>
</dbReference>
<dbReference type="AlphaFoldDB" id="A0AAW4W317"/>
<evidence type="ECO:0000256" key="6">
    <source>
        <dbReference type="PROSITE-ProRule" id="PRU01248"/>
    </source>
</evidence>
<feature type="region of interest" description="Disordered" evidence="7">
    <location>
        <begin position="1"/>
        <end position="25"/>
    </location>
</feature>
<dbReference type="InterPro" id="IPR013762">
    <property type="entry name" value="Integrase-like_cat_sf"/>
</dbReference>
<dbReference type="CDD" id="cd01189">
    <property type="entry name" value="INT_ICEBs1_C_like"/>
    <property type="match status" value="1"/>
</dbReference>
<dbReference type="Gene3D" id="1.10.443.10">
    <property type="entry name" value="Intergrase catalytic core"/>
    <property type="match status" value="1"/>
</dbReference>
<accession>A0AAW4W317</accession>
<dbReference type="InterPro" id="IPR050090">
    <property type="entry name" value="Tyrosine_recombinase_XerCD"/>
</dbReference>
<evidence type="ECO:0000256" key="7">
    <source>
        <dbReference type="SAM" id="MobiDB-lite"/>
    </source>
</evidence>
<reference evidence="10 11" key="1">
    <citation type="submission" date="2021-10" db="EMBL/GenBank/DDBJ databases">
        <title>Anaerobic single-cell dispensing facilitates the cultivation of human gut bacteria.</title>
        <authorList>
            <person name="Afrizal A."/>
        </authorList>
    </citation>
    <scope>NUCLEOTIDE SEQUENCE [LARGE SCALE GENOMIC DNA]</scope>
    <source>
        <strain evidence="10 11">CLA-AA-H270</strain>
    </source>
</reference>
<feature type="domain" description="Tyr recombinase" evidence="8">
    <location>
        <begin position="180"/>
        <end position="388"/>
    </location>
</feature>